<dbReference type="KEGG" id="eus:EUTSA_v10010912mg"/>
<dbReference type="PANTHER" id="PTHR38365:SF1">
    <property type="entry name" value="C2 DOMAIN-CONTAINING PROTEIN"/>
    <property type="match status" value="1"/>
</dbReference>
<accession>V4NG94</accession>
<feature type="region of interest" description="Disordered" evidence="1">
    <location>
        <begin position="1"/>
        <end position="25"/>
    </location>
</feature>
<organism evidence="2 3">
    <name type="scientific">Eutrema salsugineum</name>
    <name type="common">Saltwater cress</name>
    <name type="synonym">Sisymbrium salsugineum</name>
    <dbReference type="NCBI Taxonomy" id="72664"/>
    <lineage>
        <taxon>Eukaryota</taxon>
        <taxon>Viridiplantae</taxon>
        <taxon>Streptophyta</taxon>
        <taxon>Embryophyta</taxon>
        <taxon>Tracheophyta</taxon>
        <taxon>Spermatophyta</taxon>
        <taxon>Magnoliopsida</taxon>
        <taxon>eudicotyledons</taxon>
        <taxon>Gunneridae</taxon>
        <taxon>Pentapetalae</taxon>
        <taxon>rosids</taxon>
        <taxon>malvids</taxon>
        <taxon>Brassicales</taxon>
        <taxon>Brassicaceae</taxon>
        <taxon>Eutremeae</taxon>
        <taxon>Eutrema</taxon>
    </lineage>
</organism>
<dbReference type="PANTHER" id="PTHR38365">
    <property type="entry name" value="C2 DOMAIN-CONTAINING PROTEIN-RELATED"/>
    <property type="match status" value="1"/>
</dbReference>
<evidence type="ECO:0000256" key="1">
    <source>
        <dbReference type="SAM" id="MobiDB-lite"/>
    </source>
</evidence>
<evidence type="ECO:0008006" key="4">
    <source>
        <dbReference type="Google" id="ProtNLM"/>
    </source>
</evidence>
<dbReference type="OMA" id="YYFIKAW"/>
<dbReference type="eggNOG" id="ENOG502S88M">
    <property type="taxonomic scope" value="Eukaryota"/>
</dbReference>
<protein>
    <recommendedName>
        <fullName evidence="4">C2 domain-containing protein</fullName>
    </recommendedName>
</protein>
<evidence type="ECO:0000313" key="2">
    <source>
        <dbReference type="EMBL" id="ESQ45151.1"/>
    </source>
</evidence>
<keyword evidence="3" id="KW-1185">Reference proteome</keyword>
<sequence length="196" mass="22722">MRNLEREADEKRRSVREGKRVQESKPENTELVLKIFKGFTIDERDLTQPYEGPEYFRIMAWTDDQDQYGTQAIKSYYGLHFFNQKLVIPLDSPADQNLYIELQRGFSWKDPGTSNGTVVMGRARIELPPRNSHCEFTSKIFSLAKNRIGLGSKVNDNEQGNQETTQVKNEVNDEKLLQKRMKETLQLQSNVCQGKT</sequence>
<evidence type="ECO:0000313" key="3">
    <source>
        <dbReference type="Proteomes" id="UP000030689"/>
    </source>
</evidence>
<dbReference type="Gramene" id="ESQ45151">
    <property type="protein sequence ID" value="ESQ45151"/>
    <property type="gene ID" value="EUTSA_v10010912mg"/>
</dbReference>
<reference evidence="2 3" key="1">
    <citation type="journal article" date="2013" name="Front. Plant Sci.">
        <title>The Reference Genome of the Halophytic Plant Eutrema salsugineum.</title>
        <authorList>
            <person name="Yang R."/>
            <person name="Jarvis D.E."/>
            <person name="Chen H."/>
            <person name="Beilstein M.A."/>
            <person name="Grimwood J."/>
            <person name="Jenkins J."/>
            <person name="Shu S."/>
            <person name="Prochnik S."/>
            <person name="Xin M."/>
            <person name="Ma C."/>
            <person name="Schmutz J."/>
            <person name="Wing R.A."/>
            <person name="Mitchell-Olds T."/>
            <person name="Schumaker K.S."/>
            <person name="Wang X."/>
        </authorList>
    </citation>
    <scope>NUCLEOTIDE SEQUENCE [LARGE SCALE GENOMIC DNA]</scope>
</reference>
<gene>
    <name evidence="2" type="ORF">EUTSA_v10010912mg</name>
</gene>
<dbReference type="EMBL" id="KI517435">
    <property type="protein sequence ID" value="ESQ45151.1"/>
    <property type="molecule type" value="Genomic_DNA"/>
</dbReference>
<dbReference type="AlphaFoldDB" id="V4NG94"/>
<proteinExistence type="predicted"/>
<name>V4NG94_EUTSA</name>
<dbReference type="Proteomes" id="UP000030689">
    <property type="component" value="Unassembled WGS sequence"/>
</dbReference>